<dbReference type="Proteomes" id="UP000033607">
    <property type="component" value="Unassembled WGS sequence"/>
</dbReference>
<dbReference type="SUPFAM" id="SSF47598">
    <property type="entry name" value="Ribbon-helix-helix"/>
    <property type="match status" value="1"/>
</dbReference>
<dbReference type="AlphaFoldDB" id="A0A0F5YH10"/>
<organism evidence="2 3">
    <name type="scientific">Limnoraphis robusta CS-951</name>
    <dbReference type="NCBI Taxonomy" id="1637645"/>
    <lineage>
        <taxon>Bacteria</taxon>
        <taxon>Bacillati</taxon>
        <taxon>Cyanobacteriota</taxon>
        <taxon>Cyanophyceae</taxon>
        <taxon>Oscillatoriophycideae</taxon>
        <taxon>Oscillatoriales</taxon>
        <taxon>Sirenicapillariaceae</taxon>
        <taxon>Limnoraphis</taxon>
    </lineage>
</organism>
<dbReference type="InterPro" id="IPR010985">
    <property type="entry name" value="Ribbon_hlx_hlx"/>
</dbReference>
<name>A0A0F5YH10_9CYAN</name>
<proteinExistence type="predicted"/>
<reference evidence="2 3" key="1">
    <citation type="submission" date="2015-06" db="EMBL/GenBank/DDBJ databases">
        <title>Draft genome assembly of filamentous brackish cyanobacterium Limnoraphis robusta strain CS-951.</title>
        <authorList>
            <person name="Willis A."/>
            <person name="Parks M."/>
            <person name="Burford M.A."/>
        </authorList>
    </citation>
    <scope>NUCLEOTIDE SEQUENCE [LARGE SCALE GENOMIC DNA]</scope>
    <source>
        <strain evidence="2 3">CS-951</strain>
    </source>
</reference>
<dbReference type="GO" id="GO:0006355">
    <property type="term" value="P:regulation of DNA-templated transcription"/>
    <property type="evidence" value="ECO:0007669"/>
    <property type="project" value="InterPro"/>
</dbReference>
<evidence type="ECO:0000256" key="1">
    <source>
        <dbReference type="SAM" id="MobiDB-lite"/>
    </source>
</evidence>
<feature type="region of interest" description="Disordered" evidence="1">
    <location>
        <begin position="97"/>
        <end position="116"/>
    </location>
</feature>
<dbReference type="InterPro" id="IPR013321">
    <property type="entry name" value="Arc_rbn_hlx_hlx"/>
</dbReference>
<dbReference type="Gene3D" id="1.10.1220.10">
    <property type="entry name" value="Met repressor-like"/>
    <property type="match status" value="1"/>
</dbReference>
<evidence type="ECO:0000313" key="2">
    <source>
        <dbReference type="EMBL" id="KKD38166.1"/>
    </source>
</evidence>
<sequence>MQSKQKVTLYIPPQLHRKLKIKAAVESEPMSSLAEKAIIFYLNNPEVVDELEASHGQTHRVYSCPECANSVVIRDGELVSLRNQPSILTEDQLDLQQVQQVDTPPAQQGEEKLVPC</sequence>
<dbReference type="EMBL" id="LATL02000081">
    <property type="protein sequence ID" value="KKD38166.1"/>
    <property type="molecule type" value="Genomic_DNA"/>
</dbReference>
<gene>
    <name evidence="2" type="ORF">WN50_10290</name>
</gene>
<protein>
    <submittedName>
        <fullName evidence="2">Uncharacterized protein</fullName>
    </submittedName>
</protein>
<evidence type="ECO:0000313" key="3">
    <source>
        <dbReference type="Proteomes" id="UP000033607"/>
    </source>
</evidence>
<comment type="caution">
    <text evidence="2">The sequence shown here is derived from an EMBL/GenBank/DDBJ whole genome shotgun (WGS) entry which is preliminary data.</text>
</comment>
<dbReference type="OrthoDB" id="514592at2"/>
<dbReference type="RefSeq" id="WP_046278448.1">
    <property type="nucleotide sequence ID" value="NZ_LATL02000081.1"/>
</dbReference>
<accession>A0A0F5YH10</accession>
<dbReference type="PATRIC" id="fig|1637645.4.peg.1611"/>